<dbReference type="EC" id="3.1.26.-" evidence="6"/>
<dbReference type="InterPro" id="IPR050212">
    <property type="entry name" value="Ntdp-like"/>
</dbReference>
<evidence type="ECO:0000256" key="1">
    <source>
        <dbReference type="ARBA" id="ARBA00022552"/>
    </source>
</evidence>
<accession>A0A7J3XY41</accession>
<dbReference type="InterPro" id="IPR035930">
    <property type="entry name" value="FomD-like_sf"/>
</dbReference>
<evidence type="ECO:0000256" key="2">
    <source>
        <dbReference type="ARBA" id="ARBA00022722"/>
    </source>
</evidence>
<evidence type="ECO:0000259" key="7">
    <source>
        <dbReference type="Pfam" id="PF04167"/>
    </source>
</evidence>
<gene>
    <name evidence="6" type="primary">fau-1</name>
    <name evidence="8" type="ORF">ENM60_01575</name>
</gene>
<keyword evidence="3 6" id="KW-0255">Endonuclease</keyword>
<keyword evidence="2 6" id="KW-0540">Nuclease</keyword>
<dbReference type="Pfam" id="PF04167">
    <property type="entry name" value="DUF402"/>
    <property type="match status" value="1"/>
</dbReference>
<reference evidence="8" key="1">
    <citation type="journal article" date="2020" name="mSystems">
        <title>Genome- and Community-Level Interaction Insights into Carbon Utilization and Element Cycling Functions of Hydrothermarchaeota in Hydrothermal Sediment.</title>
        <authorList>
            <person name="Zhou Z."/>
            <person name="Liu Y."/>
            <person name="Xu W."/>
            <person name="Pan J."/>
            <person name="Luo Z.H."/>
            <person name="Li M."/>
        </authorList>
    </citation>
    <scope>NUCLEOTIDE SEQUENCE [LARGE SCALE GENOMIC DNA]</scope>
    <source>
        <strain evidence="8">SpSt-110</strain>
    </source>
</reference>
<dbReference type="InterPro" id="IPR016730">
    <property type="entry name" value="RNA-bd_FAU-1"/>
</dbReference>
<dbReference type="HAMAP" id="MF_01910">
    <property type="entry name" value="RNA_binding_AU_1"/>
    <property type="match status" value="1"/>
</dbReference>
<keyword evidence="4 6" id="KW-0378">Hydrolase</keyword>
<comment type="similarity">
    <text evidence="6">Belongs to the FAU-1 family.</text>
</comment>
<sequence length="476" mass="52223">MPNVRIRGISSTAITFLLMSKGFRVVQASDVIRERLGISFDKAPAEVTVKDSSEPSTLVVLGKRGAVEGVVEALVSELEDVVVWWGRPGLHTVVKARVSRVENGRCILELPGGVEGVLEACDSRENDFLAVTVVKPSFRKGERAIVSRELRVNGDYVSLIKGSGRIEFSEFIRDQARRAELSALAVSKLMGSGIGVRFRSNSQYAELHEIAVEIDSLVRRLGEIDARGRTEGSINVIHEGESIALVYLASLAKTRLDELRSRVAPTALGHHQLKYMGLGELVDFAEYLLANRAISREATGLLLSYVLNNCVGREFVFNQRKLDGGVVKLTPGILEEVHVGQGSVKAVFKRVLKSSGVYDGLGVEKKPGDVDYMVVETGSWVISHNYFRGGSYIGSYVNVNTPPDIGEGVVEYMDLEVDIIVKPGGLVEVVDLDKLEEASRSKLINEKLYNKALQTVESVKNNPMAHVYNPRSNQEK</sequence>
<dbReference type="SUPFAM" id="SSF159234">
    <property type="entry name" value="FomD-like"/>
    <property type="match status" value="1"/>
</dbReference>
<evidence type="ECO:0000256" key="3">
    <source>
        <dbReference type="ARBA" id="ARBA00022759"/>
    </source>
</evidence>
<organism evidence="8">
    <name type="scientific">Thermogladius calderae</name>
    <dbReference type="NCBI Taxonomy" id="1200300"/>
    <lineage>
        <taxon>Archaea</taxon>
        <taxon>Thermoproteota</taxon>
        <taxon>Thermoprotei</taxon>
        <taxon>Desulfurococcales</taxon>
        <taxon>Desulfurococcaceae</taxon>
        <taxon>Thermogladius</taxon>
    </lineage>
</organism>
<evidence type="ECO:0000313" key="8">
    <source>
        <dbReference type="EMBL" id="HHP67475.1"/>
    </source>
</evidence>
<dbReference type="InterPro" id="IPR007295">
    <property type="entry name" value="DUF402"/>
</dbReference>
<dbReference type="AlphaFoldDB" id="A0A7J3XY41"/>
<protein>
    <recommendedName>
        <fullName evidence="6">Probable ribonuclease FAU-1</fullName>
        <ecNumber evidence="6">3.1.26.-</ecNumber>
    </recommendedName>
    <alternativeName>
        <fullName evidence="6">RNA-binding protein FAU-1</fullName>
    </alternativeName>
</protein>
<feature type="domain" description="DUF402" evidence="7">
    <location>
        <begin position="324"/>
        <end position="466"/>
    </location>
</feature>
<dbReference type="EMBL" id="DRYK01000026">
    <property type="protein sequence ID" value="HHP67475.1"/>
    <property type="molecule type" value="Genomic_DNA"/>
</dbReference>
<keyword evidence="5 6" id="KW-0694">RNA-binding</keyword>
<dbReference type="PANTHER" id="PTHR39159:SF1">
    <property type="entry name" value="UPF0374 PROTEIN YGAC"/>
    <property type="match status" value="1"/>
</dbReference>
<name>A0A7J3XY41_9CREN</name>
<evidence type="ECO:0000256" key="6">
    <source>
        <dbReference type="HAMAP-Rule" id="MF_01910"/>
    </source>
</evidence>
<dbReference type="GO" id="GO:0035925">
    <property type="term" value="F:mRNA 3'-UTR AU-rich region binding"/>
    <property type="evidence" value="ECO:0007669"/>
    <property type="project" value="UniProtKB-UniRule"/>
</dbReference>
<comment type="function">
    <text evidence="6">Probable RNase involved in rRNA stability through maturation and/or degradation of precursor rRNAs. Binds to RNA in loop regions with AU-rich sequences.</text>
</comment>
<dbReference type="PANTHER" id="PTHR39159">
    <property type="match status" value="1"/>
</dbReference>
<dbReference type="GO" id="GO:0016891">
    <property type="term" value="F:RNA endonuclease activity producing 5'-phosphomonoesters, hydrolytic mechanism"/>
    <property type="evidence" value="ECO:0007669"/>
    <property type="project" value="UniProtKB-UniRule"/>
</dbReference>
<keyword evidence="1 6" id="KW-0698">rRNA processing</keyword>
<dbReference type="Gene3D" id="2.40.380.10">
    <property type="entry name" value="FomD-like"/>
    <property type="match status" value="1"/>
</dbReference>
<evidence type="ECO:0000256" key="4">
    <source>
        <dbReference type="ARBA" id="ARBA00022801"/>
    </source>
</evidence>
<dbReference type="GO" id="GO:0006364">
    <property type="term" value="P:rRNA processing"/>
    <property type="evidence" value="ECO:0007669"/>
    <property type="project" value="UniProtKB-UniRule"/>
</dbReference>
<proteinExistence type="inferred from homology"/>
<comment type="caution">
    <text evidence="8">The sequence shown here is derived from an EMBL/GenBank/DDBJ whole genome shotgun (WGS) entry which is preliminary data.</text>
</comment>
<evidence type="ECO:0000256" key="5">
    <source>
        <dbReference type="ARBA" id="ARBA00022884"/>
    </source>
</evidence>